<dbReference type="GO" id="GO:0003677">
    <property type="term" value="F:DNA binding"/>
    <property type="evidence" value="ECO:0007669"/>
    <property type="project" value="UniProtKB-KW"/>
</dbReference>
<reference evidence="6" key="2">
    <citation type="journal article" date="2018" name="Genome Biol.">
        <title>SKESA: strategic k-mer extension for scrupulous assemblies.</title>
        <authorList>
            <person name="Souvorov A."/>
            <person name="Agarwala R."/>
            <person name="Lipman D.J."/>
        </authorList>
    </citation>
    <scope>NUCLEOTIDE SEQUENCE</scope>
    <source>
        <strain evidence="6">ATCC 9150</strain>
    </source>
</reference>
<dbReference type="InterPro" id="IPR010982">
    <property type="entry name" value="Lambda_DNA-bd_dom_sf"/>
</dbReference>
<gene>
    <name evidence="5" type="primary">hsdS</name>
    <name evidence="5" type="ordered locus">SPA4290</name>
    <name evidence="6" type="ORF">GNB70_001159</name>
</gene>
<evidence type="ECO:0000313" key="7">
    <source>
        <dbReference type="Proteomes" id="UP000008185"/>
    </source>
</evidence>
<dbReference type="EMBL" id="DAASTS010000004">
    <property type="protein sequence ID" value="HAE6985545.1"/>
    <property type="molecule type" value="Genomic_DNA"/>
</dbReference>
<keyword evidence="3" id="KW-0804">Transcription</keyword>
<evidence type="ECO:0000313" key="6">
    <source>
        <dbReference type="EMBL" id="HAE6985545.1"/>
    </source>
</evidence>
<evidence type="ECO:0000313" key="5">
    <source>
        <dbReference type="EMBL" id="AAV80023.1"/>
    </source>
</evidence>
<evidence type="ECO:0000256" key="1">
    <source>
        <dbReference type="ARBA" id="ARBA00023015"/>
    </source>
</evidence>
<accession>A0A0H2WVK7</accession>
<dbReference type="CDD" id="cd00093">
    <property type="entry name" value="HTH_XRE"/>
    <property type="match status" value="1"/>
</dbReference>
<dbReference type="GeneID" id="92971631"/>
<dbReference type="InterPro" id="IPR050807">
    <property type="entry name" value="TransReg_Diox_bact_type"/>
</dbReference>
<dbReference type="REBASE" id="6000">
    <property type="entry name" value="C.SptAI"/>
</dbReference>
<sequence length="78" mass="8769">MERKINPSRARVIFAHNIRKLRERQGLSQEALADLAGLHRTYIGSVERCERNISIDNIDRIASALGVSPSSLLENNQV</sequence>
<organism evidence="5 7">
    <name type="scientific">Salmonella paratyphi A (strain ATCC 9150 / SARB42)</name>
    <dbReference type="NCBI Taxonomy" id="295319"/>
    <lineage>
        <taxon>Bacteria</taxon>
        <taxon>Pseudomonadati</taxon>
        <taxon>Pseudomonadota</taxon>
        <taxon>Gammaproteobacteria</taxon>
        <taxon>Enterobacterales</taxon>
        <taxon>Enterobacteriaceae</taxon>
        <taxon>Salmonella</taxon>
    </lineage>
</organism>
<keyword evidence="1" id="KW-0805">Transcription regulation</keyword>
<dbReference type="GO" id="GO:0003700">
    <property type="term" value="F:DNA-binding transcription factor activity"/>
    <property type="evidence" value="ECO:0007669"/>
    <property type="project" value="TreeGrafter"/>
</dbReference>
<dbReference type="Pfam" id="PF01381">
    <property type="entry name" value="HTH_3"/>
    <property type="match status" value="1"/>
</dbReference>
<dbReference type="HOGENOM" id="CLU_066192_29_1_6"/>
<dbReference type="KEGG" id="spt:SPA4290"/>
<dbReference type="EMBL" id="CP000026">
    <property type="protein sequence ID" value="AAV80023.1"/>
    <property type="molecule type" value="Genomic_DNA"/>
</dbReference>
<protein>
    <submittedName>
        <fullName evidence="6">Helix-turn-helix transcriptional regulator</fullName>
    </submittedName>
    <submittedName>
        <fullName evidence="5">Subunit S of type I restriction-modification system</fullName>
    </submittedName>
</protein>
<proteinExistence type="predicted"/>
<name>A0A0H2WVK7_SALPA</name>
<dbReference type="PANTHER" id="PTHR46797">
    <property type="entry name" value="HTH-TYPE TRANSCRIPTIONAL REGULATOR"/>
    <property type="match status" value="1"/>
</dbReference>
<reference evidence="5 7" key="1">
    <citation type="journal article" date="2004" name="Nat. Genet.">
        <title>Comparison of genome degradation in Paratyphi A and Typhi, human-restricted serovars of Salmonella enterica that cause typhoid.</title>
        <authorList>
            <person name="McClelland M."/>
            <person name="Sanderson K.E."/>
            <person name="Clifton S.W."/>
            <person name="Latreille P."/>
            <person name="Porwollik S."/>
            <person name="Sabo A."/>
            <person name="Meyer R."/>
            <person name="Bieri T."/>
            <person name="Ozersky P."/>
            <person name="McLellan M."/>
            <person name="Harkins C.R."/>
            <person name="Wang C."/>
            <person name="Nguyen C."/>
            <person name="Berghoff A."/>
            <person name="Elliott G."/>
            <person name="Kohlberg S."/>
            <person name="Strong C."/>
            <person name="Du F."/>
            <person name="Carter J."/>
            <person name="Kremizki C."/>
            <person name="Layman D."/>
            <person name="Leonard S."/>
            <person name="Sun H."/>
            <person name="Fulton L."/>
            <person name="Nash W."/>
            <person name="Miner T."/>
            <person name="Minx P."/>
            <person name="Delehaunty K."/>
            <person name="Fronick C."/>
            <person name="Magrini V."/>
            <person name="Nhan M."/>
            <person name="Warren W."/>
            <person name="Florea L."/>
            <person name="Spieth J."/>
            <person name="Wilson R.K."/>
        </authorList>
    </citation>
    <scope>NUCLEOTIDE SEQUENCE [LARGE SCALE GENOMIC DNA]</scope>
    <source>
        <strain evidence="5">ATCC 9150</strain>
        <strain evidence="7">ATCC 9150 / SARB42</strain>
    </source>
</reference>
<dbReference type="Gene3D" id="1.10.260.40">
    <property type="entry name" value="lambda repressor-like DNA-binding domains"/>
    <property type="match status" value="1"/>
</dbReference>
<dbReference type="Proteomes" id="UP000008185">
    <property type="component" value="Chromosome"/>
</dbReference>
<evidence type="ECO:0000256" key="3">
    <source>
        <dbReference type="ARBA" id="ARBA00023163"/>
    </source>
</evidence>
<reference evidence="6" key="3">
    <citation type="submission" date="2018-07" db="EMBL/GenBank/DDBJ databases">
        <authorList>
            <consortium name="NCBI Pathogen Detection Project"/>
        </authorList>
    </citation>
    <scope>NUCLEOTIDE SEQUENCE</scope>
    <source>
        <strain evidence="6">ATCC 9150</strain>
    </source>
</reference>
<evidence type="ECO:0000256" key="2">
    <source>
        <dbReference type="ARBA" id="ARBA00023125"/>
    </source>
</evidence>
<dbReference type="SMART" id="SM00530">
    <property type="entry name" value="HTH_XRE"/>
    <property type="match status" value="1"/>
</dbReference>
<dbReference type="SUPFAM" id="SSF47413">
    <property type="entry name" value="lambda repressor-like DNA-binding domains"/>
    <property type="match status" value="1"/>
</dbReference>
<dbReference type="PANTHER" id="PTHR46797:SF23">
    <property type="entry name" value="HTH-TYPE TRANSCRIPTIONAL REGULATOR SUTR"/>
    <property type="match status" value="1"/>
</dbReference>
<dbReference type="AlphaFoldDB" id="A0A0H2WVK7"/>
<dbReference type="GO" id="GO:0005829">
    <property type="term" value="C:cytosol"/>
    <property type="evidence" value="ECO:0007669"/>
    <property type="project" value="TreeGrafter"/>
</dbReference>
<keyword evidence="2" id="KW-0238">DNA-binding</keyword>
<feature type="domain" description="HTH cro/C1-type" evidence="4">
    <location>
        <begin position="18"/>
        <end position="72"/>
    </location>
</feature>
<dbReference type="RefSeq" id="WP_010376679.1">
    <property type="nucleotide sequence ID" value="NC_006511.1"/>
</dbReference>
<dbReference type="PROSITE" id="PS50943">
    <property type="entry name" value="HTH_CROC1"/>
    <property type="match status" value="1"/>
</dbReference>
<dbReference type="InterPro" id="IPR001387">
    <property type="entry name" value="Cro/C1-type_HTH"/>
</dbReference>
<evidence type="ECO:0000259" key="4">
    <source>
        <dbReference type="PROSITE" id="PS50943"/>
    </source>
</evidence>